<dbReference type="GO" id="GO:0071555">
    <property type="term" value="P:cell wall organization"/>
    <property type="evidence" value="ECO:0007669"/>
    <property type="project" value="UniProtKB-KW"/>
</dbReference>
<dbReference type="GO" id="GO:0006508">
    <property type="term" value="P:proteolysis"/>
    <property type="evidence" value="ECO:0007669"/>
    <property type="project" value="InterPro"/>
</dbReference>
<dbReference type="GO" id="GO:0009252">
    <property type="term" value="P:peptidoglycan biosynthetic process"/>
    <property type="evidence" value="ECO:0007669"/>
    <property type="project" value="UniProtKB-KW"/>
</dbReference>
<keyword evidence="4" id="KW-0133">Cell shape</keyword>
<reference evidence="12 13" key="1">
    <citation type="submission" date="2019-07" db="EMBL/GenBank/DDBJ databases">
        <title>Caenimonas sedimenti sp. nov., isolated from activated sludge.</title>
        <authorList>
            <person name="Xu J."/>
        </authorList>
    </citation>
    <scope>NUCLEOTIDE SEQUENCE [LARGE SCALE GENOMIC DNA]</scope>
    <source>
        <strain evidence="12 13">HX-9-20</strain>
    </source>
</reference>
<keyword evidence="13" id="KW-1185">Reference proteome</keyword>
<dbReference type="SUPFAM" id="SSF56601">
    <property type="entry name" value="beta-lactamase/transpeptidase-like"/>
    <property type="match status" value="1"/>
</dbReference>
<feature type="domain" description="Peptidase S11 D-alanyl-D-alanine carboxypeptidase A N-terminal" evidence="11">
    <location>
        <begin position="76"/>
        <end position="297"/>
    </location>
</feature>
<dbReference type="Proteomes" id="UP000318199">
    <property type="component" value="Unassembled WGS sequence"/>
</dbReference>
<evidence type="ECO:0000313" key="12">
    <source>
        <dbReference type="EMBL" id="TWO72825.1"/>
    </source>
</evidence>
<keyword evidence="6" id="KW-0961">Cell wall biogenesis/degradation</keyword>
<dbReference type="PRINTS" id="PR00725">
    <property type="entry name" value="DADACBPTASE1"/>
</dbReference>
<feature type="active site" description="Proton acceptor" evidence="7">
    <location>
        <position position="109"/>
    </location>
</feature>
<organism evidence="12 13">
    <name type="scientific">Caenimonas sedimenti</name>
    <dbReference type="NCBI Taxonomy" id="2596921"/>
    <lineage>
        <taxon>Bacteria</taxon>
        <taxon>Pseudomonadati</taxon>
        <taxon>Pseudomonadota</taxon>
        <taxon>Betaproteobacteria</taxon>
        <taxon>Burkholderiales</taxon>
        <taxon>Comamonadaceae</taxon>
        <taxon>Caenimonas</taxon>
    </lineage>
</organism>
<keyword evidence="3" id="KW-0378">Hydrolase</keyword>
<name>A0A562ZX10_9BURK</name>
<evidence type="ECO:0000256" key="7">
    <source>
        <dbReference type="PIRSR" id="PIRSR618044-1"/>
    </source>
</evidence>
<keyword evidence="2" id="KW-0732">Signal</keyword>
<dbReference type="GO" id="GO:0009002">
    <property type="term" value="F:serine-type D-Ala-D-Ala carboxypeptidase activity"/>
    <property type="evidence" value="ECO:0007669"/>
    <property type="project" value="InterPro"/>
</dbReference>
<comment type="caution">
    <text evidence="12">The sequence shown here is derived from an EMBL/GenBank/DDBJ whole genome shotgun (WGS) entry which is preliminary data.</text>
</comment>
<dbReference type="GO" id="GO:0008360">
    <property type="term" value="P:regulation of cell shape"/>
    <property type="evidence" value="ECO:0007669"/>
    <property type="project" value="UniProtKB-KW"/>
</dbReference>
<feature type="compositionally biased region" description="Pro residues" evidence="10">
    <location>
        <begin position="20"/>
        <end position="36"/>
    </location>
</feature>
<feature type="region of interest" description="Disordered" evidence="10">
    <location>
        <begin position="1"/>
        <end position="40"/>
    </location>
</feature>
<evidence type="ECO:0000256" key="3">
    <source>
        <dbReference type="ARBA" id="ARBA00022801"/>
    </source>
</evidence>
<keyword evidence="5" id="KW-0573">Peptidoglycan synthesis</keyword>
<dbReference type="PANTHER" id="PTHR21581:SF26">
    <property type="entry name" value="D-ALANYL-D-ALANINE ENDOPEPTIDASE"/>
    <property type="match status" value="1"/>
</dbReference>
<evidence type="ECO:0000313" key="13">
    <source>
        <dbReference type="Proteomes" id="UP000318199"/>
    </source>
</evidence>
<evidence type="ECO:0000256" key="5">
    <source>
        <dbReference type="ARBA" id="ARBA00022984"/>
    </source>
</evidence>
<comment type="similarity">
    <text evidence="1 9">Belongs to the peptidase S11 family.</text>
</comment>
<protein>
    <submittedName>
        <fullName evidence="12">Peptidase S11</fullName>
    </submittedName>
</protein>
<dbReference type="InterPro" id="IPR018044">
    <property type="entry name" value="Peptidase_S11"/>
</dbReference>
<feature type="active site" description="Acyl-ester intermediate" evidence="7">
    <location>
        <position position="106"/>
    </location>
</feature>
<evidence type="ECO:0000256" key="4">
    <source>
        <dbReference type="ARBA" id="ARBA00022960"/>
    </source>
</evidence>
<gene>
    <name evidence="12" type="ORF">FN976_03550</name>
</gene>
<sequence>MVAVAPREPAATQAPAGTPDGPPSTAPAPPAPPPATAAPRVDDVAVADRAGPIERILPRRSAAQAAGLDKVTDPLGLDSSAALVIDAGTRETLLAKNEAAVLPMASITKLMTGLVIVEANVPLYEVIEITDDDVDVEKHSRSRLKVGTLLSRDEALRLALMSSENRAAHALGRTYPGGLPAFVAAMNGRARSLGMMRTHYVDPTGLSSANQSSARDLATLVLAASRVRILREYSTAENRVFNSGQRALRYTSSNRLVKNPVWDISLQKTGYIREAGHCVVMRTQVKDRDLVMVLLDAGNHAKRSADAERIRHWIDPQAVDPEPARPARAKAKR</sequence>
<accession>A0A562ZX10</accession>
<evidence type="ECO:0000256" key="9">
    <source>
        <dbReference type="RuleBase" id="RU004016"/>
    </source>
</evidence>
<dbReference type="PANTHER" id="PTHR21581">
    <property type="entry name" value="D-ALANYL-D-ALANINE CARBOXYPEPTIDASE"/>
    <property type="match status" value="1"/>
</dbReference>
<evidence type="ECO:0000256" key="1">
    <source>
        <dbReference type="ARBA" id="ARBA00007164"/>
    </source>
</evidence>
<dbReference type="InterPro" id="IPR001967">
    <property type="entry name" value="Peptidase_S11_N"/>
</dbReference>
<dbReference type="InterPro" id="IPR012338">
    <property type="entry name" value="Beta-lactam/transpept-like"/>
</dbReference>
<evidence type="ECO:0000256" key="8">
    <source>
        <dbReference type="PIRSR" id="PIRSR618044-2"/>
    </source>
</evidence>
<evidence type="ECO:0000259" key="11">
    <source>
        <dbReference type="Pfam" id="PF00768"/>
    </source>
</evidence>
<evidence type="ECO:0000256" key="2">
    <source>
        <dbReference type="ARBA" id="ARBA00022729"/>
    </source>
</evidence>
<dbReference type="Gene3D" id="3.40.710.10">
    <property type="entry name" value="DD-peptidase/beta-lactamase superfamily"/>
    <property type="match status" value="1"/>
</dbReference>
<evidence type="ECO:0000256" key="6">
    <source>
        <dbReference type="ARBA" id="ARBA00023316"/>
    </source>
</evidence>
<dbReference type="AlphaFoldDB" id="A0A562ZX10"/>
<dbReference type="OrthoDB" id="5688590at2"/>
<dbReference type="Pfam" id="PF00768">
    <property type="entry name" value="Peptidase_S11"/>
    <property type="match status" value="1"/>
</dbReference>
<feature type="active site" evidence="7">
    <location>
        <position position="163"/>
    </location>
</feature>
<proteinExistence type="inferred from homology"/>
<dbReference type="EMBL" id="VOBQ01000003">
    <property type="protein sequence ID" value="TWO72825.1"/>
    <property type="molecule type" value="Genomic_DNA"/>
</dbReference>
<feature type="binding site" evidence="8">
    <location>
        <position position="268"/>
    </location>
    <ligand>
        <name>substrate</name>
    </ligand>
</feature>
<evidence type="ECO:0000256" key="10">
    <source>
        <dbReference type="SAM" id="MobiDB-lite"/>
    </source>
</evidence>